<dbReference type="RefSeq" id="WP_154457794.1">
    <property type="nucleotide sequence ID" value="NZ_VUMV01000003.1"/>
</dbReference>
<evidence type="ECO:0000256" key="4">
    <source>
        <dbReference type="ARBA" id="ARBA00022801"/>
    </source>
</evidence>
<gene>
    <name evidence="12" type="ORF">FYJ60_06125</name>
</gene>
<proteinExistence type="predicted"/>
<keyword evidence="4" id="KW-0378">Hydrolase</keyword>
<evidence type="ECO:0000259" key="10">
    <source>
        <dbReference type="Pfam" id="PF12705"/>
    </source>
</evidence>
<dbReference type="PANTHER" id="PTHR30591:SF1">
    <property type="entry name" value="RECBCD ENZYME SUBUNIT RECC"/>
    <property type="match status" value="1"/>
</dbReference>
<dbReference type="SUPFAM" id="SSF52980">
    <property type="entry name" value="Restriction endonuclease-like"/>
    <property type="match status" value="1"/>
</dbReference>
<evidence type="ECO:0000256" key="1">
    <source>
        <dbReference type="ARBA" id="ARBA00022722"/>
    </source>
</evidence>
<evidence type="ECO:0000259" key="11">
    <source>
        <dbReference type="Pfam" id="PF21445"/>
    </source>
</evidence>
<dbReference type="GO" id="GO:0005524">
    <property type="term" value="F:ATP binding"/>
    <property type="evidence" value="ECO:0007669"/>
    <property type="project" value="UniProtKB-KW"/>
</dbReference>
<dbReference type="Pfam" id="PF12705">
    <property type="entry name" value="PDDEXK_1"/>
    <property type="match status" value="1"/>
</dbReference>
<evidence type="ECO:0000256" key="7">
    <source>
        <dbReference type="ARBA" id="ARBA00022840"/>
    </source>
</evidence>
<keyword evidence="8" id="KW-0238">DNA-binding</keyword>
<comment type="caution">
    <text evidence="12">The sequence shown here is derived from an EMBL/GenBank/DDBJ whole genome shotgun (WGS) entry which is preliminary data.</text>
</comment>
<keyword evidence="6 12" id="KW-0269">Exonuclease</keyword>
<reference evidence="12 13" key="1">
    <citation type="submission" date="2019-08" db="EMBL/GenBank/DDBJ databases">
        <title>In-depth cultivation of the pig gut microbiome towards novel bacterial diversity and tailored functional studies.</title>
        <authorList>
            <person name="Wylensek D."/>
            <person name="Hitch T.C.A."/>
            <person name="Clavel T."/>
        </authorList>
    </citation>
    <scope>NUCLEOTIDE SEQUENCE [LARGE SCALE GENOMIC DNA]</scope>
    <source>
        <strain evidence="12 13">Oil+RF-744-WCA-WT-13</strain>
    </source>
</reference>
<dbReference type="GO" id="GO:0006281">
    <property type="term" value="P:DNA repair"/>
    <property type="evidence" value="ECO:0007669"/>
    <property type="project" value="UniProtKB-KW"/>
</dbReference>
<dbReference type="SUPFAM" id="SSF52540">
    <property type="entry name" value="P-loop containing nucleoside triphosphate hydrolases"/>
    <property type="match status" value="1"/>
</dbReference>
<evidence type="ECO:0000256" key="8">
    <source>
        <dbReference type="ARBA" id="ARBA00023125"/>
    </source>
</evidence>
<keyword evidence="2" id="KW-0547">Nucleotide-binding</keyword>
<dbReference type="InterPro" id="IPR011604">
    <property type="entry name" value="PDDEXK-like_dom_sf"/>
</dbReference>
<dbReference type="EMBL" id="VUMV01000003">
    <property type="protein sequence ID" value="MST81890.1"/>
    <property type="molecule type" value="Genomic_DNA"/>
</dbReference>
<dbReference type="GO" id="GO:0006310">
    <property type="term" value="P:DNA recombination"/>
    <property type="evidence" value="ECO:0007669"/>
    <property type="project" value="TreeGrafter"/>
</dbReference>
<dbReference type="GO" id="GO:0004527">
    <property type="term" value="F:exonuclease activity"/>
    <property type="evidence" value="ECO:0007669"/>
    <property type="project" value="UniProtKB-KW"/>
</dbReference>
<dbReference type="InterPro" id="IPR011335">
    <property type="entry name" value="Restrct_endonuc-II-like"/>
</dbReference>
<keyword evidence="3" id="KW-0227">DNA damage</keyword>
<keyword evidence="7" id="KW-0067">ATP-binding</keyword>
<evidence type="ECO:0000313" key="13">
    <source>
        <dbReference type="Proteomes" id="UP000466864"/>
    </source>
</evidence>
<evidence type="ECO:0000256" key="3">
    <source>
        <dbReference type="ARBA" id="ARBA00022763"/>
    </source>
</evidence>
<evidence type="ECO:0000256" key="6">
    <source>
        <dbReference type="ARBA" id="ARBA00022839"/>
    </source>
</evidence>
<dbReference type="Proteomes" id="UP000466864">
    <property type="component" value="Unassembled WGS sequence"/>
</dbReference>
<dbReference type="Gene3D" id="3.90.320.10">
    <property type="match status" value="1"/>
</dbReference>
<keyword evidence="5 12" id="KW-0347">Helicase</keyword>
<dbReference type="InterPro" id="IPR049035">
    <property type="entry name" value="ADDB_N"/>
</dbReference>
<accession>A0A7X2P889</accession>
<evidence type="ECO:0000256" key="9">
    <source>
        <dbReference type="ARBA" id="ARBA00023204"/>
    </source>
</evidence>
<dbReference type="Pfam" id="PF21445">
    <property type="entry name" value="ADDB_N"/>
    <property type="match status" value="1"/>
</dbReference>
<feature type="domain" description="PD-(D/E)XK endonuclease-like" evidence="10">
    <location>
        <begin position="770"/>
        <end position="1105"/>
    </location>
</feature>
<sequence>MSLQFVTGSSGAGKSQYVYEELLRESAEHPEKQYLVIVPEQFTMQTQKEILQKSPVHGLLNVDILSFNRLAWRVFGETGGDSRPVLEDTGKSLVVQRVVSAQKKNLKVLGKSLSRQGAVEQMKSLISELMQYRIEPRELSAWTEGSSPYFSDKIRDVQTVYQGFRDYIRDHYLTTEEVPELLCGVIGKSSLVRDSVVLLDGFTGFTPVQNLVVRELLALAEKVTVVVTLDGREDPWQTGGIHQLFYMSKRMIRDTAKLAEETHTELLPVRKADSRGKGRFADNPELAFLEQNLFRYGNRVYRKTGQAGKECSGIRLAEAADPTQEVTFAAEQIRRLVRERGYHYRDFAVVTGDLDSYAGKAERIFASADIPYFLDQKKSVMTNQLVECIRSVLDMMIRNYSYESVFRYLRSGLSDFTPEETDLLENYVLAAGIRGHKMYRETFVRRPKQDREDRMLCYNGLREKFLQETEELYEGLHERMGTAGRKAEALYRFLVKTRCQEKIKAEQERFREGKDLLSEREYSQIWAYVMDLLDKIVEVLGDEPMKLEDFRDVLEAGFQEGRVGLIPPGEDQVTVGDIRRTRLGRVRVLFFVGVNEGIIPQSLAAGGVLSETDREELQKKNIELSPTAREEIYQQRFYLYLSMTKPRDLLYLSFSRTSGGGKAQMPSYLISVVKKMFPDLEIRNLDADHPAGERLETPEGRKNLLFEGLSGMRRNLPSAEFRGLAKWMRESPEKSRELDRLLLASRFYRKDTGIGRAIAGKLYGMTLVNSVTRLEEFAGCPYRHFLDYGLGLQEREEFVFTAADFGTIMHEALEYFTRSLGRDHREWAALSGPERDALADTALENVLGNHSGLLYSTARNTAMVSRLRKMLRQTVWALQEQLKPGEFRPESAETSFSGRMRDARYFLEGGAQMKLTGRIDRVDECVQDGRRYLKIIDYKTGETRLDLTRLYHGLQLQLPVYMQAVLQEEQKKYPGESVEPGAMFYYHIRDPFIEDAEPGMEKAALLKELRPDGLLRSENAIVRLFDRDLVSGASLVIPVSLNKGGEPSKNSGSAAGEDFRVLLDYTDREVKKLGSRMMCGETAVSPYRMGDQTACGYCPYRAVCQFDERLGDRYRQIRKEEKGAVLEKMRKAGGQEENQR</sequence>
<dbReference type="AlphaFoldDB" id="A0A7X2P889"/>
<dbReference type="Gene3D" id="3.40.50.300">
    <property type="entry name" value="P-loop containing nucleotide triphosphate hydrolases"/>
    <property type="match status" value="3"/>
</dbReference>
<keyword evidence="9" id="KW-0234">DNA repair</keyword>
<evidence type="ECO:0000313" key="12">
    <source>
        <dbReference type="EMBL" id="MST81890.1"/>
    </source>
</evidence>
<dbReference type="PANTHER" id="PTHR30591">
    <property type="entry name" value="RECBCD ENZYME SUBUNIT RECC"/>
    <property type="match status" value="1"/>
</dbReference>
<protein>
    <submittedName>
        <fullName evidence="12">Helicase-exonuclease AddAB subunit AddB</fullName>
    </submittedName>
</protein>
<name>A0A7X2P889_9FIRM</name>
<dbReference type="GO" id="GO:0004386">
    <property type="term" value="F:helicase activity"/>
    <property type="evidence" value="ECO:0007669"/>
    <property type="project" value="UniProtKB-KW"/>
</dbReference>
<dbReference type="InterPro" id="IPR038726">
    <property type="entry name" value="PDDEXK_AddAB-type"/>
</dbReference>
<feature type="domain" description="ATP-dependent helicase/deoxyribonuclease subunit B N-terminal" evidence="11">
    <location>
        <begin position="5"/>
        <end position="290"/>
    </location>
</feature>
<organism evidence="12 13">
    <name type="scientific">Bilifractor porci</name>
    <dbReference type="NCBI Taxonomy" id="2606636"/>
    <lineage>
        <taxon>Bacteria</taxon>
        <taxon>Bacillati</taxon>
        <taxon>Bacillota</taxon>
        <taxon>Clostridia</taxon>
        <taxon>Lachnospirales</taxon>
        <taxon>Lachnospiraceae</taxon>
        <taxon>Bilifractor</taxon>
    </lineage>
</organism>
<evidence type="ECO:0000256" key="2">
    <source>
        <dbReference type="ARBA" id="ARBA00022741"/>
    </source>
</evidence>
<keyword evidence="1" id="KW-0540">Nuclease</keyword>
<evidence type="ECO:0000256" key="5">
    <source>
        <dbReference type="ARBA" id="ARBA00022806"/>
    </source>
</evidence>
<dbReference type="InterPro" id="IPR027417">
    <property type="entry name" value="P-loop_NTPase"/>
</dbReference>
<keyword evidence="13" id="KW-1185">Reference proteome</keyword>
<dbReference type="GO" id="GO:0003677">
    <property type="term" value="F:DNA binding"/>
    <property type="evidence" value="ECO:0007669"/>
    <property type="project" value="UniProtKB-KW"/>
</dbReference>